<comment type="caution">
    <text evidence="3">The sequence shown here is derived from an EMBL/GenBank/DDBJ whole genome shotgun (WGS) entry which is preliminary data.</text>
</comment>
<dbReference type="Proteomes" id="UP001219518">
    <property type="component" value="Unassembled WGS sequence"/>
</dbReference>
<accession>A0AAE1H3C8</accession>
<reference evidence="3" key="2">
    <citation type="journal article" date="2023" name="BMC Genomics">
        <title>Pest status, molecular evolution, and epigenetic factors derived from the genome assembly of Frankliniella fusca, a thysanopteran phytovirus vector.</title>
        <authorList>
            <person name="Catto M.A."/>
            <person name="Labadie P.E."/>
            <person name="Jacobson A.L."/>
            <person name="Kennedy G.G."/>
            <person name="Srinivasan R."/>
            <person name="Hunt B.G."/>
        </authorList>
    </citation>
    <scope>NUCLEOTIDE SEQUENCE</scope>
    <source>
        <strain evidence="3">PL_HMW_Pooled</strain>
    </source>
</reference>
<evidence type="ECO:0000313" key="4">
    <source>
        <dbReference type="Proteomes" id="UP001219518"/>
    </source>
</evidence>
<evidence type="ECO:0000313" key="3">
    <source>
        <dbReference type="EMBL" id="KAK3914037.1"/>
    </source>
</evidence>
<dbReference type="AlphaFoldDB" id="A0AAE1H3C8"/>
<protein>
    <submittedName>
        <fullName evidence="3">Gamma-glutamyl phosphate reductase</fullName>
    </submittedName>
</protein>
<name>A0AAE1H3C8_9NEOP</name>
<keyword evidence="4" id="KW-1185">Reference proteome</keyword>
<reference evidence="3" key="1">
    <citation type="submission" date="2021-07" db="EMBL/GenBank/DDBJ databases">
        <authorList>
            <person name="Catto M.A."/>
            <person name="Jacobson A."/>
            <person name="Kennedy G."/>
            <person name="Labadie P."/>
            <person name="Hunt B.G."/>
            <person name="Srinivasan R."/>
        </authorList>
    </citation>
    <scope>NUCLEOTIDE SEQUENCE</scope>
    <source>
        <strain evidence="3">PL_HMW_Pooled</strain>
        <tissue evidence="3">Head</tissue>
    </source>
</reference>
<keyword evidence="2" id="KW-1133">Transmembrane helix</keyword>
<feature type="transmembrane region" description="Helical" evidence="2">
    <location>
        <begin position="29"/>
        <end position="50"/>
    </location>
</feature>
<keyword evidence="2" id="KW-0812">Transmembrane</keyword>
<feature type="region of interest" description="Disordered" evidence="1">
    <location>
        <begin position="162"/>
        <end position="195"/>
    </location>
</feature>
<dbReference type="EMBL" id="JAHWGI010000349">
    <property type="protein sequence ID" value="KAK3914037.1"/>
    <property type="molecule type" value="Genomic_DNA"/>
</dbReference>
<feature type="compositionally biased region" description="Pro residues" evidence="1">
    <location>
        <begin position="169"/>
        <end position="183"/>
    </location>
</feature>
<organism evidence="3 4">
    <name type="scientific">Frankliniella fusca</name>
    <dbReference type="NCBI Taxonomy" id="407009"/>
    <lineage>
        <taxon>Eukaryota</taxon>
        <taxon>Metazoa</taxon>
        <taxon>Ecdysozoa</taxon>
        <taxon>Arthropoda</taxon>
        <taxon>Hexapoda</taxon>
        <taxon>Insecta</taxon>
        <taxon>Pterygota</taxon>
        <taxon>Neoptera</taxon>
        <taxon>Paraneoptera</taxon>
        <taxon>Thysanoptera</taxon>
        <taxon>Terebrantia</taxon>
        <taxon>Thripoidea</taxon>
        <taxon>Thripidae</taxon>
        <taxon>Frankliniella</taxon>
    </lineage>
</organism>
<feature type="region of interest" description="Disordered" evidence="1">
    <location>
        <begin position="93"/>
        <end position="123"/>
    </location>
</feature>
<sequence>MSLSSAAAPPVSSVLENMEAEETQARDNWYIALGVVGGVVVVLTVLSILYRKGLLCGRSRMRRPSHAQPWLHWDWGTPRSRLPSLFDLLHVPGPGAKSRKPSGALTLESGLPAPAPAPGQASGHTLQVPAEVLGQRLEAVAEAGAVEQTSYIVSEGRHATFAPTLLAPTEPPEPSGPAGSPPEPELHLGAGAAPK</sequence>
<keyword evidence="2" id="KW-0472">Membrane</keyword>
<proteinExistence type="predicted"/>
<evidence type="ECO:0000256" key="1">
    <source>
        <dbReference type="SAM" id="MobiDB-lite"/>
    </source>
</evidence>
<evidence type="ECO:0000256" key="2">
    <source>
        <dbReference type="SAM" id="Phobius"/>
    </source>
</evidence>
<gene>
    <name evidence="3" type="ORF">KUF71_023450</name>
</gene>